<dbReference type="AlphaFoldDB" id="A0A0R2B0G0"/>
<dbReference type="Proteomes" id="UP000051672">
    <property type="component" value="Unassembled WGS sequence"/>
</dbReference>
<protein>
    <recommendedName>
        <fullName evidence="3">YxeA family protein</fullName>
    </recommendedName>
</protein>
<name>A0A0R2B0G0_9LACO</name>
<accession>A0A0R2B0G0</accession>
<organism evidence="1 2">
    <name type="scientific">Lacticaseibacillus brantae DSM 23927</name>
    <dbReference type="NCBI Taxonomy" id="1423727"/>
    <lineage>
        <taxon>Bacteria</taxon>
        <taxon>Bacillati</taxon>
        <taxon>Bacillota</taxon>
        <taxon>Bacilli</taxon>
        <taxon>Lactobacillales</taxon>
        <taxon>Lactobacillaceae</taxon>
        <taxon>Lacticaseibacillus</taxon>
    </lineage>
</organism>
<evidence type="ECO:0000313" key="2">
    <source>
        <dbReference type="Proteomes" id="UP000051672"/>
    </source>
</evidence>
<dbReference type="STRING" id="1423727.FC34_GL000794"/>
<dbReference type="NCBIfam" id="TIGR01655">
    <property type="entry name" value="yxeA_fam"/>
    <property type="match status" value="1"/>
</dbReference>
<reference evidence="1 2" key="1">
    <citation type="journal article" date="2015" name="Genome Announc.">
        <title>Expanding the biotechnology potential of lactobacilli through comparative genomics of 213 strains and associated genera.</title>
        <authorList>
            <person name="Sun Z."/>
            <person name="Harris H.M."/>
            <person name="McCann A."/>
            <person name="Guo C."/>
            <person name="Argimon S."/>
            <person name="Zhang W."/>
            <person name="Yang X."/>
            <person name="Jeffery I.B."/>
            <person name="Cooney J.C."/>
            <person name="Kagawa T.F."/>
            <person name="Liu W."/>
            <person name="Song Y."/>
            <person name="Salvetti E."/>
            <person name="Wrobel A."/>
            <person name="Rasinkangas P."/>
            <person name="Parkhill J."/>
            <person name="Rea M.C."/>
            <person name="O'Sullivan O."/>
            <person name="Ritari J."/>
            <person name="Douillard F.P."/>
            <person name="Paul Ross R."/>
            <person name="Yang R."/>
            <person name="Briner A.E."/>
            <person name="Felis G.E."/>
            <person name="de Vos W.M."/>
            <person name="Barrangou R."/>
            <person name="Klaenhammer T.R."/>
            <person name="Caufield P.W."/>
            <person name="Cui Y."/>
            <person name="Zhang H."/>
            <person name="O'Toole P.W."/>
        </authorList>
    </citation>
    <scope>NUCLEOTIDE SEQUENCE [LARGE SCALE GENOMIC DNA]</scope>
    <source>
        <strain evidence="1 2">DSM 23927</strain>
    </source>
</reference>
<dbReference type="Gene3D" id="2.40.50.480">
    <property type="match status" value="1"/>
</dbReference>
<dbReference type="InterPro" id="IPR006542">
    <property type="entry name" value="DUF1093"/>
</dbReference>
<dbReference type="PANTHER" id="PTHR36433">
    <property type="entry name" value="HYPOTHETICAL CYTOSOLIC PROTEIN"/>
    <property type="match status" value="1"/>
</dbReference>
<proteinExistence type="predicted"/>
<dbReference type="PANTHER" id="PTHR36433:SF2">
    <property type="entry name" value="YXEA FAMILY PROTEIN"/>
    <property type="match status" value="1"/>
</dbReference>
<sequence length="122" mass="13797">MKVMKKFIIGLLVLIVLVFGGLKIYEVTNYGGTAYYTQIVNDGKKLNEKDDNGNAFIDYQYNQKGYDESGNGIQLEFNGHKTRPLKRNAYLKLTYNDKKGVTSWEAVPKKDVPKAALAKLNE</sequence>
<gene>
    <name evidence="1" type="ORF">FC34_GL000794</name>
</gene>
<evidence type="ECO:0000313" key="1">
    <source>
        <dbReference type="EMBL" id="KRM73073.1"/>
    </source>
</evidence>
<comment type="caution">
    <text evidence="1">The sequence shown here is derived from an EMBL/GenBank/DDBJ whole genome shotgun (WGS) entry which is preliminary data.</text>
</comment>
<keyword evidence="2" id="KW-1185">Reference proteome</keyword>
<dbReference type="EMBL" id="AYZQ01000001">
    <property type="protein sequence ID" value="KRM73073.1"/>
    <property type="molecule type" value="Genomic_DNA"/>
</dbReference>
<evidence type="ECO:0008006" key="3">
    <source>
        <dbReference type="Google" id="ProtNLM"/>
    </source>
</evidence>
<dbReference type="PATRIC" id="fig|1423727.3.peg.801"/>
<dbReference type="SUPFAM" id="SSF159121">
    <property type="entry name" value="BC4932-like"/>
    <property type="match status" value="1"/>
</dbReference>
<dbReference type="InterPro" id="IPR036166">
    <property type="entry name" value="YxeA-like_sf"/>
</dbReference>
<dbReference type="Pfam" id="PF06486">
    <property type="entry name" value="DUF1093"/>
    <property type="match status" value="1"/>
</dbReference>